<reference evidence="12" key="2">
    <citation type="submission" date="2020-09" db="EMBL/GenBank/DDBJ databases">
        <authorList>
            <person name="Sun Q."/>
            <person name="Ohkuma M."/>
        </authorList>
    </citation>
    <scope>NUCLEOTIDE SEQUENCE</scope>
    <source>
        <strain evidence="12">JCM 14371</strain>
    </source>
</reference>
<dbReference type="GO" id="GO:0005886">
    <property type="term" value="C:plasma membrane"/>
    <property type="evidence" value="ECO:0007669"/>
    <property type="project" value="UniProtKB-SubCell"/>
</dbReference>
<dbReference type="RefSeq" id="WP_188963260.1">
    <property type="nucleotide sequence ID" value="NZ_BMOE01000006.1"/>
</dbReference>
<dbReference type="Proteomes" id="UP000635726">
    <property type="component" value="Unassembled WGS sequence"/>
</dbReference>
<evidence type="ECO:0000256" key="8">
    <source>
        <dbReference type="ARBA" id="ARBA00023136"/>
    </source>
</evidence>
<feature type="transmembrane region" description="Helical" evidence="11">
    <location>
        <begin position="138"/>
        <end position="157"/>
    </location>
</feature>
<reference evidence="12" key="1">
    <citation type="journal article" date="2014" name="Int. J. Syst. Evol. Microbiol.">
        <title>Complete genome sequence of Corynebacterium casei LMG S-19264T (=DSM 44701T), isolated from a smear-ripened cheese.</title>
        <authorList>
            <consortium name="US DOE Joint Genome Institute (JGI-PGF)"/>
            <person name="Walter F."/>
            <person name="Albersmeier A."/>
            <person name="Kalinowski J."/>
            <person name="Ruckert C."/>
        </authorList>
    </citation>
    <scope>NUCLEOTIDE SEQUENCE</scope>
    <source>
        <strain evidence="12">JCM 14371</strain>
    </source>
</reference>
<dbReference type="GO" id="GO:0022857">
    <property type="term" value="F:transmembrane transporter activity"/>
    <property type="evidence" value="ECO:0007669"/>
    <property type="project" value="InterPro"/>
</dbReference>
<comment type="subunit">
    <text evidence="2">The complex is composed of two ATP-binding proteins (LsrA), two transmembrane proteins (LsrC and LsrD) and a solute-binding protein (LsrB).</text>
</comment>
<evidence type="ECO:0000256" key="2">
    <source>
        <dbReference type="ARBA" id="ARBA00011262"/>
    </source>
</evidence>
<keyword evidence="4" id="KW-1003">Cell membrane</keyword>
<keyword evidence="3" id="KW-0813">Transport</keyword>
<dbReference type="InterPro" id="IPR001851">
    <property type="entry name" value="ABC_transp_permease"/>
</dbReference>
<feature type="transmembrane region" description="Helical" evidence="11">
    <location>
        <begin position="85"/>
        <end position="103"/>
    </location>
</feature>
<evidence type="ECO:0000256" key="6">
    <source>
        <dbReference type="ARBA" id="ARBA00022692"/>
    </source>
</evidence>
<feature type="transmembrane region" description="Helical" evidence="11">
    <location>
        <begin position="109"/>
        <end position="126"/>
    </location>
</feature>
<evidence type="ECO:0000256" key="9">
    <source>
        <dbReference type="ARBA" id="ARBA00025439"/>
    </source>
</evidence>
<evidence type="ECO:0000256" key="11">
    <source>
        <dbReference type="SAM" id="Phobius"/>
    </source>
</evidence>
<keyword evidence="6 11" id="KW-0812">Transmembrane</keyword>
<evidence type="ECO:0000256" key="4">
    <source>
        <dbReference type="ARBA" id="ARBA00022475"/>
    </source>
</evidence>
<dbReference type="PANTHER" id="PTHR32196">
    <property type="entry name" value="ABC TRANSPORTER PERMEASE PROTEIN YPHD-RELATED-RELATED"/>
    <property type="match status" value="1"/>
</dbReference>
<feature type="transmembrane region" description="Helical" evidence="11">
    <location>
        <begin position="31"/>
        <end position="47"/>
    </location>
</feature>
<proteinExistence type="predicted"/>
<dbReference type="EMBL" id="BMOE01000006">
    <property type="protein sequence ID" value="GGJ76956.1"/>
    <property type="molecule type" value="Genomic_DNA"/>
</dbReference>
<evidence type="ECO:0000256" key="10">
    <source>
        <dbReference type="ARBA" id="ARBA00039382"/>
    </source>
</evidence>
<name>A0A917PH47_9DEIO</name>
<keyword evidence="7 11" id="KW-1133">Transmembrane helix</keyword>
<dbReference type="CDD" id="cd06579">
    <property type="entry name" value="TM_PBP1_transp_AraH_like"/>
    <property type="match status" value="1"/>
</dbReference>
<organism evidence="12 13">
    <name type="scientific">Deinococcus aquiradiocola</name>
    <dbReference type="NCBI Taxonomy" id="393059"/>
    <lineage>
        <taxon>Bacteria</taxon>
        <taxon>Thermotogati</taxon>
        <taxon>Deinococcota</taxon>
        <taxon>Deinococci</taxon>
        <taxon>Deinococcales</taxon>
        <taxon>Deinococcaceae</taxon>
        <taxon>Deinococcus</taxon>
    </lineage>
</organism>
<comment type="caution">
    <text evidence="12">The sequence shown here is derived from an EMBL/GenBank/DDBJ whole genome shotgun (WGS) entry which is preliminary data.</text>
</comment>
<protein>
    <recommendedName>
        <fullName evidence="10">Autoinducer 2 import system permease protein LsrC</fullName>
    </recommendedName>
</protein>
<gene>
    <name evidence="12" type="ORF">GCM10008939_21310</name>
</gene>
<keyword evidence="8 11" id="KW-0472">Membrane</keyword>
<feature type="transmembrane region" description="Helical" evidence="11">
    <location>
        <begin position="313"/>
        <end position="332"/>
    </location>
</feature>
<feature type="transmembrane region" description="Helical" evidence="11">
    <location>
        <begin position="177"/>
        <end position="201"/>
    </location>
</feature>
<dbReference type="PANTHER" id="PTHR32196:SF29">
    <property type="entry name" value="AUTOINDUCER 2 IMPORT SYSTEM PERMEASE PROTEIN LSRC"/>
    <property type="match status" value="1"/>
</dbReference>
<keyword evidence="13" id="KW-1185">Reference proteome</keyword>
<accession>A0A917PH47</accession>
<evidence type="ECO:0000256" key="3">
    <source>
        <dbReference type="ARBA" id="ARBA00022448"/>
    </source>
</evidence>
<evidence type="ECO:0000256" key="7">
    <source>
        <dbReference type="ARBA" id="ARBA00022989"/>
    </source>
</evidence>
<dbReference type="AlphaFoldDB" id="A0A917PH47"/>
<comment type="function">
    <text evidence="9">Part of the ABC transporter complex LsrABCD involved in autoinducer 2 (AI-2) import. Probably responsible for the translocation of the substrate across the membrane.</text>
</comment>
<feature type="transmembrane region" description="Helical" evidence="11">
    <location>
        <begin position="59"/>
        <end position="78"/>
    </location>
</feature>
<feature type="transmembrane region" description="Helical" evidence="11">
    <location>
        <begin position="288"/>
        <end position="307"/>
    </location>
</feature>
<sequence>MKAHPLPLAGPPLARPLPGPDWRRILTSRELILIAATLLVTLLAGLVNHDFLAGSNLRFMLLNSVVLGLVALGQTLVIITRGIDLSVAPVLGLAAVVSGLLATRQGLPLWGAVLLVLLLGAVLGLVNGTLVSRVSIPPIIVTLGTYSLYGGLIFLYSGGDQVNSVPDSYAHFGNGVLASWFPVPIPILVLLLVTLAVWFLLGHLPFGRNILAIGNNPVAAHHAGVPVRATLTSAYLIAGTLAALAGLIYVCYTGSATATTGTGDHFELQSIATVLIGGTAVSGGRGSVPGTVLGSTFLSVILTALVFLHVPAIWYSAGEGVMILLAVTSSALNRTGRGRAA</sequence>
<evidence type="ECO:0000256" key="5">
    <source>
        <dbReference type="ARBA" id="ARBA00022519"/>
    </source>
</evidence>
<evidence type="ECO:0000313" key="12">
    <source>
        <dbReference type="EMBL" id="GGJ76956.1"/>
    </source>
</evidence>
<evidence type="ECO:0000256" key="1">
    <source>
        <dbReference type="ARBA" id="ARBA00004651"/>
    </source>
</evidence>
<comment type="subcellular location">
    <subcellularLocation>
        <location evidence="1">Cell membrane</location>
        <topology evidence="1">Multi-pass membrane protein</topology>
    </subcellularLocation>
</comment>
<evidence type="ECO:0000313" key="13">
    <source>
        <dbReference type="Proteomes" id="UP000635726"/>
    </source>
</evidence>
<keyword evidence="5" id="KW-0997">Cell inner membrane</keyword>
<dbReference type="Pfam" id="PF02653">
    <property type="entry name" value="BPD_transp_2"/>
    <property type="match status" value="1"/>
</dbReference>